<evidence type="ECO:0000313" key="2">
    <source>
        <dbReference type="EMBL" id="AJQ96417.1"/>
    </source>
</evidence>
<keyword evidence="2" id="KW-0456">Lyase</keyword>
<dbReference type="InterPro" id="IPR029068">
    <property type="entry name" value="Glyas_Bleomycin-R_OHBP_Dase"/>
</dbReference>
<dbReference type="GO" id="GO:0016829">
    <property type="term" value="F:lyase activity"/>
    <property type="evidence" value="ECO:0007669"/>
    <property type="project" value="UniProtKB-KW"/>
</dbReference>
<dbReference type="PANTHER" id="PTHR21366:SF14">
    <property type="entry name" value="GLYOXALASE DOMAIN-CONTAINING PROTEIN 5"/>
    <property type="match status" value="1"/>
</dbReference>
<dbReference type="Gene3D" id="3.10.180.10">
    <property type="entry name" value="2,3-Dihydroxybiphenyl 1,2-Dioxygenase, domain 1"/>
    <property type="match status" value="1"/>
</dbReference>
<keyword evidence="3" id="KW-1185">Reference proteome</keyword>
<dbReference type="AlphaFoldDB" id="A0A0C5VP31"/>
<accession>A0A0C5VP31</accession>
<dbReference type="InterPro" id="IPR050383">
    <property type="entry name" value="GlyoxalaseI/FosfomycinResist"/>
</dbReference>
<dbReference type="SUPFAM" id="SSF54593">
    <property type="entry name" value="Glyoxalase/Bleomycin resistance protein/Dihydroxybiphenyl dioxygenase"/>
    <property type="match status" value="1"/>
</dbReference>
<dbReference type="OrthoDB" id="9812656at2"/>
<dbReference type="Pfam" id="PF00903">
    <property type="entry name" value="Glyoxalase"/>
    <property type="match status" value="1"/>
</dbReference>
<name>A0A0C5VP31_9GAMM</name>
<dbReference type="STRING" id="1445510.YC6258_04385"/>
<gene>
    <name evidence="2" type="ORF">YC6258_04385</name>
</gene>
<dbReference type="HOGENOM" id="CLU_046006_4_3_6"/>
<dbReference type="Proteomes" id="UP000032266">
    <property type="component" value="Chromosome"/>
</dbReference>
<reference evidence="2 3" key="1">
    <citation type="submission" date="2014-01" db="EMBL/GenBank/DDBJ databases">
        <title>Full genme sequencing of cellulolytic bacterium Gynuella sunshinyii YC6258T gen. nov., sp. nov.</title>
        <authorList>
            <person name="Khan H."/>
            <person name="Chung E.J."/>
            <person name="Chung Y.R."/>
        </authorList>
    </citation>
    <scope>NUCLEOTIDE SEQUENCE [LARGE SCALE GENOMIC DNA]</scope>
    <source>
        <strain evidence="2 3">YC6258</strain>
    </source>
</reference>
<feature type="domain" description="VOC" evidence="1">
    <location>
        <begin position="4"/>
        <end position="121"/>
    </location>
</feature>
<dbReference type="PANTHER" id="PTHR21366">
    <property type="entry name" value="GLYOXALASE FAMILY PROTEIN"/>
    <property type="match status" value="1"/>
</dbReference>
<evidence type="ECO:0000259" key="1">
    <source>
        <dbReference type="PROSITE" id="PS51819"/>
    </source>
</evidence>
<protein>
    <submittedName>
        <fullName evidence="2">Lactoylglutathione lyase and related lyase</fullName>
    </submittedName>
</protein>
<sequence>MISHIDHIVITVADIERSIEFYSRVLKLKPVVFGNGRKALSFGQQKINLQLLGQESRNRAAVGSADICLITSEPLTTVMDHIQKEGVSILEGPVDKSGAVGQIQSIYFNDPDDNLIEVSEYISTKC</sequence>
<dbReference type="PATRIC" id="fig|1445510.3.peg.4350"/>
<dbReference type="PROSITE" id="PS51819">
    <property type="entry name" value="VOC"/>
    <property type="match status" value="1"/>
</dbReference>
<dbReference type="RefSeq" id="WP_044618425.1">
    <property type="nucleotide sequence ID" value="NZ_CP007142.1"/>
</dbReference>
<organism evidence="2 3">
    <name type="scientific">Gynuella sunshinyii YC6258</name>
    <dbReference type="NCBI Taxonomy" id="1445510"/>
    <lineage>
        <taxon>Bacteria</taxon>
        <taxon>Pseudomonadati</taxon>
        <taxon>Pseudomonadota</taxon>
        <taxon>Gammaproteobacteria</taxon>
        <taxon>Oceanospirillales</taxon>
        <taxon>Saccharospirillaceae</taxon>
        <taxon>Gynuella</taxon>
    </lineage>
</organism>
<evidence type="ECO:0000313" key="3">
    <source>
        <dbReference type="Proteomes" id="UP000032266"/>
    </source>
</evidence>
<dbReference type="KEGG" id="gsn:YC6258_04385"/>
<dbReference type="InterPro" id="IPR037523">
    <property type="entry name" value="VOC_core"/>
</dbReference>
<dbReference type="InterPro" id="IPR004360">
    <property type="entry name" value="Glyas_Fos-R_dOase_dom"/>
</dbReference>
<dbReference type="EMBL" id="CP007142">
    <property type="protein sequence ID" value="AJQ96417.1"/>
    <property type="molecule type" value="Genomic_DNA"/>
</dbReference>
<dbReference type="CDD" id="cd07253">
    <property type="entry name" value="GLOD5"/>
    <property type="match status" value="1"/>
</dbReference>
<proteinExistence type="predicted"/>